<dbReference type="OrthoDB" id="12317at2157"/>
<evidence type="ECO:0000313" key="1">
    <source>
        <dbReference type="EMBL" id="QLH02211.1"/>
    </source>
</evidence>
<dbReference type="GO" id="GO:0004622">
    <property type="term" value="F:phosphatidylcholine lysophospholipase activity"/>
    <property type="evidence" value="ECO:0007669"/>
    <property type="project" value="TreeGrafter"/>
</dbReference>
<evidence type="ECO:0000313" key="2">
    <source>
        <dbReference type="Proteomes" id="UP000509771"/>
    </source>
</evidence>
<dbReference type="KEGG" id="ncl:C5F47_00750"/>
<dbReference type="SUPFAM" id="SSF52266">
    <property type="entry name" value="SGNH hydrolase"/>
    <property type="match status" value="1"/>
</dbReference>
<dbReference type="Gene3D" id="3.40.50.1110">
    <property type="entry name" value="SGNH hydrolase"/>
    <property type="match status" value="1"/>
</dbReference>
<proteinExistence type="predicted"/>
<dbReference type="EMBL" id="CP026993">
    <property type="protein sequence ID" value="QLH02211.1"/>
    <property type="molecule type" value="Genomic_DNA"/>
</dbReference>
<accession>A0A7D5LZI9</accession>
<sequence>MSVQVSYKKQFVLGFMLLMVLLVVIEGVVRTYEYFEPGCKYIGQEALNDVDIQMQKAICRDTNNLIYSETPILHFYPNQDLPTIHINSFGFRGDEITQNKSDNVYRIFVIGGSTTFGAASLSDNTTIPGYLQQMFDKENLEINVEVINAGIGSAYSFTESFYIQDRLVNFDPDLLIIYDGGNDAYDRHLDSSLNTNSNPFIESGKTLLKLSGYRTPFFVLGAAFYQEPEPAPINDEIKSQIVSLWKNRWTEICDLGQNENFSTLLTVQPILGTGNKVLSTDEKELAPNDKFGFGTIEILEGMGNSLDDLSQRCDATADLRNIFDHVQEPIYYDYIHISDYGHEIVAERLFELSLPLVLDDIQEQ</sequence>
<dbReference type="Proteomes" id="UP000509771">
    <property type="component" value="Chromosome"/>
</dbReference>
<dbReference type="AlphaFoldDB" id="A0A7D5LZI9"/>
<reference evidence="1 2" key="1">
    <citation type="submission" date="2018-02" db="EMBL/GenBank/DDBJ databases">
        <title>Complete genome of Nitrosopumilus cobalaminigenes HCA1.</title>
        <authorList>
            <person name="Qin W."/>
            <person name="Zheng Y."/>
            <person name="Stahl D.A."/>
        </authorList>
    </citation>
    <scope>NUCLEOTIDE SEQUENCE [LARGE SCALE GENOMIC DNA]</scope>
    <source>
        <strain evidence="1 2">HCA1</strain>
    </source>
</reference>
<dbReference type="CDD" id="cd00229">
    <property type="entry name" value="SGNH_hydrolase"/>
    <property type="match status" value="1"/>
</dbReference>
<dbReference type="InterPro" id="IPR051532">
    <property type="entry name" value="Ester_Hydrolysis_Enzymes"/>
</dbReference>
<gene>
    <name evidence="1" type="ORF">C5F47_00750</name>
</gene>
<dbReference type="RefSeq" id="WP_179361040.1">
    <property type="nucleotide sequence ID" value="NZ_CP026993.1"/>
</dbReference>
<dbReference type="GeneID" id="56058495"/>
<organism evidence="1 2">
    <name type="scientific">Nitrosopumilus cobalaminigenes</name>
    <dbReference type="NCBI Taxonomy" id="1470066"/>
    <lineage>
        <taxon>Archaea</taxon>
        <taxon>Nitrososphaerota</taxon>
        <taxon>Nitrososphaeria</taxon>
        <taxon>Nitrosopumilales</taxon>
        <taxon>Nitrosopumilaceae</taxon>
        <taxon>Nitrosopumilus</taxon>
    </lineage>
</organism>
<dbReference type="InterPro" id="IPR036514">
    <property type="entry name" value="SGNH_hydro_sf"/>
</dbReference>
<dbReference type="PANTHER" id="PTHR30383:SF5">
    <property type="entry name" value="SGNH HYDROLASE-TYPE ESTERASE DOMAIN-CONTAINING PROTEIN"/>
    <property type="match status" value="1"/>
</dbReference>
<name>A0A7D5LZI9_9ARCH</name>
<evidence type="ECO:0008006" key="3">
    <source>
        <dbReference type="Google" id="ProtNLM"/>
    </source>
</evidence>
<protein>
    <recommendedName>
        <fullName evidence="3">SGNH hydrolase-type esterase domain-containing protein</fullName>
    </recommendedName>
</protein>
<dbReference type="PANTHER" id="PTHR30383">
    <property type="entry name" value="THIOESTERASE 1/PROTEASE 1/LYSOPHOSPHOLIPASE L1"/>
    <property type="match status" value="1"/>
</dbReference>
<keyword evidence="2" id="KW-1185">Reference proteome</keyword>